<accession>A0A9P8TLC0</accession>
<dbReference type="EMBL" id="JAEUBG010003301">
    <property type="protein sequence ID" value="KAH3682969.1"/>
    <property type="molecule type" value="Genomic_DNA"/>
</dbReference>
<evidence type="ECO:0000313" key="1">
    <source>
        <dbReference type="EMBL" id="KAH3682969.1"/>
    </source>
</evidence>
<reference evidence="1" key="1">
    <citation type="journal article" date="2021" name="Open Biol.">
        <title>Shared evolutionary footprints suggest mitochondrial oxidative damage underlies multiple complex I losses in fungi.</title>
        <authorList>
            <person name="Schikora-Tamarit M.A."/>
            <person name="Marcet-Houben M."/>
            <person name="Nosek J."/>
            <person name="Gabaldon T."/>
        </authorList>
    </citation>
    <scope>NUCLEOTIDE SEQUENCE</scope>
    <source>
        <strain evidence="1">CBS2887</strain>
    </source>
</reference>
<sequence>MNGPVITSVLHSYFKTTMTMSPLGITELPPELNFAVLSQLHPQDLITILTDKQLRCQFQNSSKSLNKSHKVMTLDLNNCLAASLRCRSRSILY</sequence>
<gene>
    <name evidence="1" type="ORF">WICPIJ_006056</name>
</gene>
<evidence type="ECO:0008006" key="3">
    <source>
        <dbReference type="Google" id="ProtNLM"/>
    </source>
</evidence>
<dbReference type="AlphaFoldDB" id="A0A9P8TLC0"/>
<dbReference type="Proteomes" id="UP000774326">
    <property type="component" value="Unassembled WGS sequence"/>
</dbReference>
<reference evidence="1" key="2">
    <citation type="submission" date="2021-01" db="EMBL/GenBank/DDBJ databases">
        <authorList>
            <person name="Schikora-Tamarit M.A."/>
        </authorList>
    </citation>
    <scope>NUCLEOTIDE SEQUENCE</scope>
    <source>
        <strain evidence="1">CBS2887</strain>
    </source>
</reference>
<protein>
    <recommendedName>
        <fullName evidence="3">F-box domain-containing protein</fullName>
    </recommendedName>
</protein>
<name>A0A9P8TLC0_WICPI</name>
<keyword evidence="2" id="KW-1185">Reference proteome</keyword>
<comment type="caution">
    <text evidence="1">The sequence shown here is derived from an EMBL/GenBank/DDBJ whole genome shotgun (WGS) entry which is preliminary data.</text>
</comment>
<evidence type="ECO:0000313" key="2">
    <source>
        <dbReference type="Proteomes" id="UP000774326"/>
    </source>
</evidence>
<proteinExistence type="predicted"/>
<organism evidence="1 2">
    <name type="scientific">Wickerhamomyces pijperi</name>
    <name type="common">Yeast</name>
    <name type="synonym">Pichia pijperi</name>
    <dbReference type="NCBI Taxonomy" id="599730"/>
    <lineage>
        <taxon>Eukaryota</taxon>
        <taxon>Fungi</taxon>
        <taxon>Dikarya</taxon>
        <taxon>Ascomycota</taxon>
        <taxon>Saccharomycotina</taxon>
        <taxon>Saccharomycetes</taxon>
        <taxon>Phaffomycetales</taxon>
        <taxon>Wickerhamomycetaceae</taxon>
        <taxon>Wickerhamomyces</taxon>
    </lineage>
</organism>